<dbReference type="Gene3D" id="1.20.1250.20">
    <property type="entry name" value="MFS general substrate transporter like domains"/>
    <property type="match status" value="1"/>
</dbReference>
<reference evidence="9 10" key="1">
    <citation type="submission" date="2023-06" db="EMBL/GenBank/DDBJ databases">
        <title>Cellulomonas sp. MW4 Whole genome sequence.</title>
        <authorList>
            <person name="Park S."/>
        </authorList>
    </citation>
    <scope>NUCLEOTIDE SEQUENCE [LARGE SCALE GENOMIC DNA]</scope>
    <source>
        <strain evidence="9 10">MW4</strain>
    </source>
</reference>
<evidence type="ECO:0000256" key="7">
    <source>
        <dbReference type="SAM" id="Phobius"/>
    </source>
</evidence>
<protein>
    <submittedName>
        <fullName evidence="9">MFS transporter</fullName>
    </submittedName>
</protein>
<feature type="transmembrane region" description="Helical" evidence="7">
    <location>
        <begin position="169"/>
        <end position="194"/>
    </location>
</feature>
<keyword evidence="6 7" id="KW-0472">Membrane</keyword>
<evidence type="ECO:0000256" key="2">
    <source>
        <dbReference type="ARBA" id="ARBA00022448"/>
    </source>
</evidence>
<feature type="transmembrane region" description="Helical" evidence="7">
    <location>
        <begin position="108"/>
        <end position="130"/>
    </location>
</feature>
<dbReference type="PANTHER" id="PTHR23517:SF13">
    <property type="entry name" value="MAJOR FACILITATOR SUPERFAMILY MFS_1"/>
    <property type="match status" value="1"/>
</dbReference>
<keyword evidence="4 7" id="KW-0812">Transmembrane</keyword>
<dbReference type="InterPro" id="IPR020846">
    <property type="entry name" value="MFS_dom"/>
</dbReference>
<comment type="caution">
    <text evidence="9">The sequence shown here is derived from an EMBL/GenBank/DDBJ whole genome shotgun (WGS) entry which is preliminary data.</text>
</comment>
<dbReference type="InterPro" id="IPR005829">
    <property type="entry name" value="Sugar_transporter_CS"/>
</dbReference>
<dbReference type="InterPro" id="IPR036259">
    <property type="entry name" value="MFS_trans_sf"/>
</dbReference>
<evidence type="ECO:0000313" key="9">
    <source>
        <dbReference type="EMBL" id="MDM7855949.1"/>
    </source>
</evidence>
<feature type="transmembrane region" description="Helical" evidence="7">
    <location>
        <begin position="12"/>
        <end position="34"/>
    </location>
</feature>
<feature type="transmembrane region" description="Helical" evidence="7">
    <location>
        <begin position="83"/>
        <end position="102"/>
    </location>
</feature>
<feature type="domain" description="Major facilitator superfamily (MFS) profile" evidence="8">
    <location>
        <begin position="16"/>
        <end position="396"/>
    </location>
</feature>
<gene>
    <name evidence="9" type="ORF">QRT04_13510</name>
</gene>
<evidence type="ECO:0000256" key="3">
    <source>
        <dbReference type="ARBA" id="ARBA00022475"/>
    </source>
</evidence>
<feature type="transmembrane region" description="Helical" evidence="7">
    <location>
        <begin position="338"/>
        <end position="361"/>
    </location>
</feature>
<organism evidence="9 10">
    <name type="scientific">Cellulomonas alba</name>
    <dbReference type="NCBI Taxonomy" id="3053467"/>
    <lineage>
        <taxon>Bacteria</taxon>
        <taxon>Bacillati</taxon>
        <taxon>Actinomycetota</taxon>
        <taxon>Actinomycetes</taxon>
        <taxon>Micrococcales</taxon>
        <taxon>Cellulomonadaceae</taxon>
        <taxon>Cellulomonas</taxon>
    </lineage>
</organism>
<dbReference type="Proteomes" id="UP001529338">
    <property type="component" value="Unassembled WGS sequence"/>
</dbReference>
<keyword evidence="3" id="KW-1003">Cell membrane</keyword>
<feature type="transmembrane region" description="Helical" evidence="7">
    <location>
        <begin position="46"/>
        <end position="71"/>
    </location>
</feature>
<accession>A0ABT7SIT3</accession>
<keyword evidence="2" id="KW-0813">Transport</keyword>
<dbReference type="PROSITE" id="PS50850">
    <property type="entry name" value="MFS"/>
    <property type="match status" value="1"/>
</dbReference>
<feature type="transmembrane region" description="Helical" evidence="7">
    <location>
        <begin position="248"/>
        <end position="271"/>
    </location>
</feature>
<dbReference type="InterPro" id="IPR011701">
    <property type="entry name" value="MFS"/>
</dbReference>
<evidence type="ECO:0000313" key="10">
    <source>
        <dbReference type="Proteomes" id="UP001529338"/>
    </source>
</evidence>
<dbReference type="PANTHER" id="PTHR23517">
    <property type="entry name" value="RESISTANCE PROTEIN MDTM, PUTATIVE-RELATED-RELATED"/>
    <property type="match status" value="1"/>
</dbReference>
<feature type="transmembrane region" description="Helical" evidence="7">
    <location>
        <begin position="373"/>
        <end position="392"/>
    </location>
</feature>
<dbReference type="RefSeq" id="WP_289456019.1">
    <property type="nucleotide sequence ID" value="NZ_JAUCGQ010000002.1"/>
</dbReference>
<evidence type="ECO:0000256" key="1">
    <source>
        <dbReference type="ARBA" id="ARBA00004651"/>
    </source>
</evidence>
<evidence type="ECO:0000256" key="4">
    <source>
        <dbReference type="ARBA" id="ARBA00022692"/>
    </source>
</evidence>
<evidence type="ECO:0000259" key="8">
    <source>
        <dbReference type="PROSITE" id="PS50850"/>
    </source>
</evidence>
<dbReference type="Pfam" id="PF07690">
    <property type="entry name" value="MFS_1"/>
    <property type="match status" value="1"/>
</dbReference>
<dbReference type="EMBL" id="JAUCGQ010000002">
    <property type="protein sequence ID" value="MDM7855949.1"/>
    <property type="molecule type" value="Genomic_DNA"/>
</dbReference>
<feature type="transmembrane region" description="Helical" evidence="7">
    <location>
        <begin position="305"/>
        <end position="326"/>
    </location>
</feature>
<proteinExistence type="predicted"/>
<keyword evidence="10" id="KW-1185">Reference proteome</keyword>
<keyword evidence="5 7" id="KW-1133">Transmembrane helix</keyword>
<sequence length="437" mass="43186">MTAVAVPVRRTLPAGATFVLLASIVLFFLAGSSAPTPLYGRYAAQWGFTASTTTVVFGVYAIAVLASLLVAGRLSDHVGRRPVLLAGVAGQLVAMAVFTTASGVTELLVARVVQGLATGAAAAAVGAALVDVSTRHGALTNAVAAPLGTALGSIGGALLVAHLPAPTHLVYDVLAAVFLLQGLGVLLMAETVATRPGARASLRPTVNAPAATRRALAVAVPALLAGWSIAGLYGALGPAIVRQLGHSTSVVAGGASLAVVAGTAALGVYVLRGVEPGRTLAVVIPLMAVGVAITLAGVVAESQPLFFAGSVVAGIAFGGVFSASIRTTVPLAAPHERAGVLAVVYVASYVGLGIPAIVAGYLVVHGSGLRQTVIEYGAAVVALTAVAFVALLRSRRGAARAQAQIGATAAATTAPSGVDAELSAAPHDEDRVVTAGR</sequence>
<dbReference type="PROSITE" id="PS00216">
    <property type="entry name" value="SUGAR_TRANSPORT_1"/>
    <property type="match status" value="1"/>
</dbReference>
<feature type="transmembrane region" description="Helical" evidence="7">
    <location>
        <begin position="215"/>
        <end position="236"/>
    </location>
</feature>
<name>A0ABT7SIT3_9CELL</name>
<evidence type="ECO:0000256" key="6">
    <source>
        <dbReference type="ARBA" id="ARBA00023136"/>
    </source>
</evidence>
<comment type="subcellular location">
    <subcellularLocation>
        <location evidence="1">Cell membrane</location>
        <topology evidence="1">Multi-pass membrane protein</topology>
    </subcellularLocation>
</comment>
<dbReference type="SUPFAM" id="SSF103473">
    <property type="entry name" value="MFS general substrate transporter"/>
    <property type="match status" value="1"/>
</dbReference>
<feature type="transmembrane region" description="Helical" evidence="7">
    <location>
        <begin position="280"/>
        <end position="299"/>
    </location>
</feature>
<feature type="transmembrane region" description="Helical" evidence="7">
    <location>
        <begin position="142"/>
        <end position="163"/>
    </location>
</feature>
<evidence type="ECO:0000256" key="5">
    <source>
        <dbReference type="ARBA" id="ARBA00022989"/>
    </source>
</evidence>
<dbReference type="InterPro" id="IPR050171">
    <property type="entry name" value="MFS_Transporters"/>
</dbReference>